<dbReference type="EMBL" id="QKNV01000161">
    <property type="protein sequence ID" value="PZA20615.1"/>
    <property type="molecule type" value="Genomic_DNA"/>
</dbReference>
<feature type="transmembrane region" description="Helical" evidence="1">
    <location>
        <begin position="37"/>
        <end position="58"/>
    </location>
</feature>
<proteinExistence type="predicted"/>
<dbReference type="OrthoDB" id="359029at2"/>
<dbReference type="AlphaFoldDB" id="A0A323V726"/>
<keyword evidence="1" id="KW-1133">Transmembrane helix</keyword>
<dbReference type="Proteomes" id="UP000247602">
    <property type="component" value="Unassembled WGS sequence"/>
</dbReference>
<reference evidence="4 5" key="1">
    <citation type="submission" date="2018-06" db="EMBL/GenBank/DDBJ databases">
        <title>Draft genome sequence of Modestobacter versicolor CP153-2.</title>
        <authorList>
            <person name="Gundlapally S.R."/>
        </authorList>
    </citation>
    <scope>NUCLEOTIDE SEQUENCE [LARGE SCALE GENOMIC DNA]</scope>
    <source>
        <strain evidence="4 5">CP153-2</strain>
    </source>
</reference>
<protein>
    <submittedName>
        <fullName evidence="3">Putative repeat protein (TIGR03943 family)</fullName>
    </submittedName>
    <submittedName>
        <fullName evidence="4">TIGR03943 family protein</fullName>
    </submittedName>
</protein>
<accession>A0A323V726</accession>
<evidence type="ECO:0000313" key="6">
    <source>
        <dbReference type="Proteomes" id="UP000580718"/>
    </source>
</evidence>
<reference evidence="3 6" key="2">
    <citation type="submission" date="2020-08" db="EMBL/GenBank/DDBJ databases">
        <title>Sequencing the genomes of 1000 actinobacteria strains.</title>
        <authorList>
            <person name="Klenk H.-P."/>
        </authorList>
    </citation>
    <scope>NUCLEOTIDE SEQUENCE [LARGE SCALE GENOMIC DNA]</scope>
    <source>
        <strain evidence="3 6">DSM 16678</strain>
    </source>
</reference>
<sequence length="238" mass="24956">MTARPDRTTQHVLLLLLGVVVLVVAGSDRYLDYVRPGFRPFLLAAGVVVVALAATGLLRRPGGPRAGHEHPGPAVGWLLAAPVAVVLVVAPPALGAYSAARLPTAPPAVPAAPPSPGIGADDPGADHRTMTLLSYTIWSQQPDPSPLADRRVRLVGFVTPREAGGWYLTRFRINCCAADATALRVAVIDGSAEFAPDQWVEVVGHFTEPVVDPVAGYALPAIEPASTRLVPPPAEPYE</sequence>
<dbReference type="RefSeq" id="WP_110552941.1">
    <property type="nucleotide sequence ID" value="NZ_JACIBU010000001.1"/>
</dbReference>
<evidence type="ECO:0000313" key="4">
    <source>
        <dbReference type="EMBL" id="PZA20615.1"/>
    </source>
</evidence>
<dbReference type="EMBL" id="JACIBU010000001">
    <property type="protein sequence ID" value="MBB3674977.1"/>
    <property type="molecule type" value="Genomic_DNA"/>
</dbReference>
<dbReference type="Proteomes" id="UP000580718">
    <property type="component" value="Unassembled WGS sequence"/>
</dbReference>
<dbReference type="InterPro" id="IPR048447">
    <property type="entry name" value="DUF1980_C"/>
</dbReference>
<keyword evidence="5" id="KW-1185">Reference proteome</keyword>
<evidence type="ECO:0000313" key="3">
    <source>
        <dbReference type="EMBL" id="MBB3674977.1"/>
    </source>
</evidence>
<gene>
    <name evidence="4" type="ORF">DMO24_14520</name>
    <name evidence="3" type="ORF">FHX36_000712</name>
</gene>
<dbReference type="InterPro" id="IPR015402">
    <property type="entry name" value="DUF1980"/>
</dbReference>
<feature type="transmembrane region" description="Helical" evidence="1">
    <location>
        <begin position="74"/>
        <end position="94"/>
    </location>
</feature>
<feature type="transmembrane region" description="Helical" evidence="1">
    <location>
        <begin position="12"/>
        <end position="31"/>
    </location>
</feature>
<feature type="domain" description="DUF1980" evidence="2">
    <location>
        <begin position="148"/>
        <end position="237"/>
    </location>
</feature>
<name>A0A323V726_9ACTN</name>
<dbReference type="NCBIfam" id="TIGR03943">
    <property type="entry name" value="TIGR03943 family putative permease subunit"/>
    <property type="match status" value="1"/>
</dbReference>
<evidence type="ECO:0000313" key="5">
    <source>
        <dbReference type="Proteomes" id="UP000247602"/>
    </source>
</evidence>
<keyword evidence="1" id="KW-0472">Membrane</keyword>
<comment type="caution">
    <text evidence="4">The sequence shown here is derived from an EMBL/GenBank/DDBJ whole genome shotgun (WGS) entry which is preliminary data.</text>
</comment>
<evidence type="ECO:0000256" key="1">
    <source>
        <dbReference type="SAM" id="Phobius"/>
    </source>
</evidence>
<keyword evidence="1" id="KW-0812">Transmembrane</keyword>
<dbReference type="Pfam" id="PF21537">
    <property type="entry name" value="DUF1980_C"/>
    <property type="match status" value="1"/>
</dbReference>
<organism evidence="4 5">
    <name type="scientific">Modestobacter versicolor</name>
    <dbReference type="NCBI Taxonomy" id="429133"/>
    <lineage>
        <taxon>Bacteria</taxon>
        <taxon>Bacillati</taxon>
        <taxon>Actinomycetota</taxon>
        <taxon>Actinomycetes</taxon>
        <taxon>Geodermatophilales</taxon>
        <taxon>Geodermatophilaceae</taxon>
        <taxon>Modestobacter</taxon>
    </lineage>
</organism>
<evidence type="ECO:0000259" key="2">
    <source>
        <dbReference type="Pfam" id="PF21537"/>
    </source>
</evidence>